<protein>
    <recommendedName>
        <fullName evidence="3">Metallopeptidase toxin 4</fullName>
    </recommendedName>
</protein>
<name>A0A1K2IRN6_9FLAO</name>
<dbReference type="Proteomes" id="UP000182034">
    <property type="component" value="Unassembled WGS sequence"/>
</dbReference>
<dbReference type="EMBL" id="FPKW01000008">
    <property type="protein sequence ID" value="SFZ95101.1"/>
    <property type="molecule type" value="Genomic_DNA"/>
</dbReference>
<evidence type="ECO:0000313" key="1">
    <source>
        <dbReference type="EMBL" id="SFZ95101.1"/>
    </source>
</evidence>
<reference evidence="2" key="1">
    <citation type="submission" date="2016-10" db="EMBL/GenBank/DDBJ databases">
        <authorList>
            <person name="Varghese N."/>
            <person name="Submissions S."/>
        </authorList>
    </citation>
    <scope>NUCLEOTIDE SEQUENCE [LARGE SCALE GENOMIC DNA]</scope>
    <source>
        <strain evidence="2">SUR2</strain>
    </source>
</reference>
<proteinExistence type="predicted"/>
<evidence type="ECO:0008006" key="3">
    <source>
        <dbReference type="Google" id="ProtNLM"/>
    </source>
</evidence>
<dbReference type="AlphaFoldDB" id="A0A1K2IRN6"/>
<organism evidence="1 2">
    <name type="scientific">Chryseobacterium limigenitum</name>
    <dbReference type="NCBI Taxonomy" id="1612149"/>
    <lineage>
        <taxon>Bacteria</taxon>
        <taxon>Pseudomonadati</taxon>
        <taxon>Bacteroidota</taxon>
        <taxon>Flavobacteriia</taxon>
        <taxon>Flavobacteriales</taxon>
        <taxon>Weeksellaceae</taxon>
        <taxon>Chryseobacterium group</taxon>
        <taxon>Chryseobacterium</taxon>
    </lineage>
</organism>
<keyword evidence="2" id="KW-1185">Reference proteome</keyword>
<sequence>MDKMCGVKRTKIIETTYTSWQNLINYSYNELKNTLNNSYWFLEGEGANLMTFHLFSNPDKKEVEFVVCNLGSDIFDCLKLNNENLISTGGYVIKDKAGKEIINPVLDVFKQDLANSISEIYLSKGDFNRYGLSKAKIINAIDKEIFTEYNYQKVVGFLFDEMGAPLKFFIDQFRNEFKDIEEYRLSEKSYLPDVNGFDPILNGALLKAIGVKTTIPIEKYTYSKEDLEYYQIKEKQVDWVYAINAEFCGFWNALVDTADGLAMLLPSMYQILSDRATFKQFFRVIVDFLMMTPQEVGDMLSEYDFEKSKGSIYRLSYQQCYEISMILSLFLPSPKIGKAGKAPEAIGEISAWLANFSTKNELVLLAYKMGLRVERTAGEWQLVFGKYKLLKGSKEKVLKMVEDIGEMSKFEGNQNLSNLEKQLNEAVVEENGTTRKLTKMENEELLDELLAEEKFRSLNIGDDIDDIVDVTKVPKIAEKIRNTTLLKNFDIFVIDRDNHVYSELFSKWQKSPQIEGVFFPKSGTYARYSVDVKGPKVYIFTGHTSEGYMVVKGHTLQHEIFHVEMHAKLIEQLGLEKYQKLIDKIPTHIKEEYVVHRFLKTKSKAMNNLEIQEEIKLINDRYRPKSGLDTPTTKEYLEKEWNLKNELKKIKIYY</sequence>
<dbReference type="STRING" id="1612149.SAMN05216324_108142"/>
<gene>
    <name evidence="1" type="ORF">SAMN05216324_108142</name>
</gene>
<evidence type="ECO:0000313" key="2">
    <source>
        <dbReference type="Proteomes" id="UP000182034"/>
    </source>
</evidence>
<accession>A0A1K2IRN6</accession>